<organism evidence="2 3">
    <name type="scientific">Gossypium arboreum</name>
    <name type="common">Tree cotton</name>
    <name type="synonym">Gossypium nanking</name>
    <dbReference type="NCBI Taxonomy" id="29729"/>
    <lineage>
        <taxon>Eukaryota</taxon>
        <taxon>Viridiplantae</taxon>
        <taxon>Streptophyta</taxon>
        <taxon>Embryophyta</taxon>
        <taxon>Tracheophyta</taxon>
        <taxon>Spermatophyta</taxon>
        <taxon>Magnoliopsida</taxon>
        <taxon>eudicotyledons</taxon>
        <taxon>Gunneridae</taxon>
        <taxon>Pentapetalae</taxon>
        <taxon>rosids</taxon>
        <taxon>malvids</taxon>
        <taxon>Malvales</taxon>
        <taxon>Malvaceae</taxon>
        <taxon>Malvoideae</taxon>
        <taxon>Gossypium</taxon>
    </lineage>
</organism>
<protein>
    <recommendedName>
        <fullName evidence="1">F-box domain-containing protein</fullName>
    </recommendedName>
</protein>
<dbReference type="PANTHER" id="PTHR31111:SF136">
    <property type="entry name" value="F-BOX ASSOCIATED DOMAIN-CONTAINING PROTEIN"/>
    <property type="match status" value="1"/>
</dbReference>
<comment type="caution">
    <text evidence="2">The sequence shown here is derived from an EMBL/GenBank/DDBJ whole genome shotgun (WGS) entry which is preliminary data.</text>
</comment>
<evidence type="ECO:0000313" key="2">
    <source>
        <dbReference type="EMBL" id="KAK5834542.1"/>
    </source>
</evidence>
<dbReference type="PANTHER" id="PTHR31111">
    <property type="entry name" value="BNAA05G37150D PROTEIN-RELATED"/>
    <property type="match status" value="1"/>
</dbReference>
<dbReference type="Pfam" id="PF08268">
    <property type="entry name" value="FBA_3"/>
    <property type="match status" value="1"/>
</dbReference>
<accession>A0ABR0Q653</accession>
<evidence type="ECO:0000313" key="3">
    <source>
        <dbReference type="Proteomes" id="UP001358586"/>
    </source>
</evidence>
<sequence length="510" mass="59497">MKVSVFNKGYDFWWNSGLRFGATGWDVRGVEDEEDGLYIMHAMLGQARLGCIQSKCSYGKWKWTYKTVTPTKAIAKSVILVYYHPSNGGRWTYSLQGFVIFGDYISIQLHKLVYMEMKNRQEDEESSILSELPEDIMVEILAKIPTKFLYKTFRCVYKSWYRLISSTEFMNKTAIHHKQGIFIQSVRYFRSTTNTSFLQMDGLNFNLTNLGSSMGIIRSSCNGLVLVYEPISKEVNNLCVKNLLTGPPSLTLPNCLSGCTHKHGYHGRAPGRILHTYCGSALGFDPLKKVYKVVHINNDGYGIEVFTIGYDKTWRKVPLPWPVEKPRRRDLDKFEDMKFFWRDPVSIKGQVFHWFVDSEKYIFSMDISNEKVSKTKLPYIGKTIMKEHYDLVAMDEKLAFVYKGTKSKIDVWVLNDLGRQVWSMAHSIVANWEEEKKLPHFMKLVAVATWRNGEVIMFKAIENFVWHHHDFIYLYDTKSKEMKEFKMKLQYATEFIPHRSSLVSWMTEMD</sequence>
<dbReference type="EMBL" id="JARKNE010000005">
    <property type="protein sequence ID" value="KAK5834542.1"/>
    <property type="molecule type" value="Genomic_DNA"/>
</dbReference>
<evidence type="ECO:0000259" key="1">
    <source>
        <dbReference type="PROSITE" id="PS50181"/>
    </source>
</evidence>
<reference evidence="2 3" key="1">
    <citation type="submission" date="2023-03" db="EMBL/GenBank/DDBJ databases">
        <title>WGS of Gossypium arboreum.</title>
        <authorList>
            <person name="Yu D."/>
        </authorList>
    </citation>
    <scope>NUCLEOTIDE SEQUENCE [LARGE SCALE GENOMIC DNA]</scope>
    <source>
        <tissue evidence="2">Leaf</tissue>
    </source>
</reference>
<dbReference type="SMART" id="SM00256">
    <property type="entry name" value="FBOX"/>
    <property type="match status" value="1"/>
</dbReference>
<dbReference type="InterPro" id="IPR017451">
    <property type="entry name" value="F-box-assoc_interact_dom"/>
</dbReference>
<feature type="domain" description="F-box" evidence="1">
    <location>
        <begin position="126"/>
        <end position="173"/>
    </location>
</feature>
<keyword evidence="3" id="KW-1185">Reference proteome</keyword>
<dbReference type="PROSITE" id="PS50181">
    <property type="entry name" value="FBOX"/>
    <property type="match status" value="1"/>
</dbReference>
<dbReference type="CDD" id="cd22157">
    <property type="entry name" value="F-box_AtFBW1-like"/>
    <property type="match status" value="1"/>
</dbReference>
<name>A0ABR0Q653_GOSAR</name>
<dbReference type="InterPro" id="IPR036047">
    <property type="entry name" value="F-box-like_dom_sf"/>
</dbReference>
<dbReference type="SUPFAM" id="SSF81383">
    <property type="entry name" value="F-box domain"/>
    <property type="match status" value="1"/>
</dbReference>
<dbReference type="Pfam" id="PF00646">
    <property type="entry name" value="F-box"/>
    <property type="match status" value="1"/>
</dbReference>
<dbReference type="NCBIfam" id="TIGR01640">
    <property type="entry name" value="F_box_assoc_1"/>
    <property type="match status" value="1"/>
</dbReference>
<proteinExistence type="predicted"/>
<dbReference type="Gene3D" id="1.20.1280.50">
    <property type="match status" value="1"/>
</dbReference>
<dbReference type="InterPro" id="IPR013187">
    <property type="entry name" value="F-box-assoc_dom_typ3"/>
</dbReference>
<dbReference type="InterPro" id="IPR001810">
    <property type="entry name" value="F-box_dom"/>
</dbReference>
<gene>
    <name evidence="2" type="ORF">PVK06_018424</name>
</gene>
<dbReference type="Proteomes" id="UP001358586">
    <property type="component" value="Chromosome 5"/>
</dbReference>